<keyword evidence="1" id="KW-0812">Transmembrane</keyword>
<feature type="transmembrane region" description="Helical" evidence="1">
    <location>
        <begin position="46"/>
        <end position="68"/>
    </location>
</feature>
<feature type="transmembrane region" description="Helical" evidence="1">
    <location>
        <begin position="80"/>
        <end position="100"/>
    </location>
</feature>
<keyword evidence="3" id="KW-1185">Reference proteome</keyword>
<proteinExistence type="predicted"/>
<dbReference type="SUPFAM" id="SSF103473">
    <property type="entry name" value="MFS general substrate transporter"/>
    <property type="match status" value="1"/>
</dbReference>
<comment type="caution">
    <text evidence="2">The sequence shown here is derived from an EMBL/GenBank/DDBJ whole genome shotgun (WGS) entry which is preliminary data.</text>
</comment>
<reference evidence="2 3" key="1">
    <citation type="submission" date="2021-03" db="EMBL/GenBank/DDBJ databases">
        <title>novel species isolated from a fishpond in China.</title>
        <authorList>
            <person name="Lu H."/>
            <person name="Cai Z."/>
        </authorList>
    </citation>
    <scope>NUCLEOTIDE SEQUENCE [LARGE SCALE GENOMIC DNA]</scope>
    <source>
        <strain evidence="2 3">YJ13C</strain>
    </source>
</reference>
<gene>
    <name evidence="2" type="ORF">J0A69_02400</name>
</gene>
<evidence type="ECO:0000256" key="1">
    <source>
        <dbReference type="SAM" id="Phobius"/>
    </source>
</evidence>
<dbReference type="RefSeq" id="WP_206584913.1">
    <property type="nucleotide sequence ID" value="NZ_JAFKCU010000001.1"/>
</dbReference>
<evidence type="ECO:0000313" key="2">
    <source>
        <dbReference type="EMBL" id="MBN7814257.1"/>
    </source>
</evidence>
<organism evidence="2 3">
    <name type="scientific">Algoriphagus pacificus</name>
    <dbReference type="NCBI Taxonomy" id="2811234"/>
    <lineage>
        <taxon>Bacteria</taxon>
        <taxon>Pseudomonadati</taxon>
        <taxon>Bacteroidota</taxon>
        <taxon>Cytophagia</taxon>
        <taxon>Cytophagales</taxon>
        <taxon>Cyclobacteriaceae</taxon>
        <taxon>Algoriphagus</taxon>
    </lineage>
</organism>
<feature type="transmembrane region" description="Helical" evidence="1">
    <location>
        <begin position="112"/>
        <end position="133"/>
    </location>
</feature>
<protein>
    <submittedName>
        <fullName evidence="2">Uncharacterized protein</fullName>
    </submittedName>
</protein>
<sequence>MKPNNTHTNKWLQGFVRVCSWFTFVIGSLTALAGIVIYFLEERNIYMIFSMLFFFSMGLTGWFARRYGLKDFGVNRISKLNAILSLIFGILLVIVLPIIFSNMSGIDDSFLAIRNLIILFTPMLVSSIAILTSRIRTKNRKLMEVTDNKKADNTV</sequence>
<dbReference type="EMBL" id="JAFKCU010000001">
    <property type="protein sequence ID" value="MBN7814257.1"/>
    <property type="molecule type" value="Genomic_DNA"/>
</dbReference>
<dbReference type="InterPro" id="IPR036259">
    <property type="entry name" value="MFS_trans_sf"/>
</dbReference>
<evidence type="ECO:0000313" key="3">
    <source>
        <dbReference type="Proteomes" id="UP000664480"/>
    </source>
</evidence>
<accession>A0ABS3CAX3</accession>
<name>A0ABS3CAX3_9BACT</name>
<dbReference type="Proteomes" id="UP000664480">
    <property type="component" value="Unassembled WGS sequence"/>
</dbReference>
<feature type="transmembrane region" description="Helical" evidence="1">
    <location>
        <begin position="21"/>
        <end position="40"/>
    </location>
</feature>
<keyword evidence="1" id="KW-1133">Transmembrane helix</keyword>
<keyword evidence="1" id="KW-0472">Membrane</keyword>